<protein>
    <submittedName>
        <fullName evidence="2">Phosphotransferase</fullName>
    </submittedName>
</protein>
<reference evidence="2 3" key="1">
    <citation type="submission" date="2020-04" db="EMBL/GenBank/DDBJ databases">
        <authorList>
            <person name="Klaysubun C."/>
            <person name="Duangmal K."/>
            <person name="Lipun K."/>
        </authorList>
    </citation>
    <scope>NUCLEOTIDE SEQUENCE [LARGE SCALE GENOMIC DNA]</scope>
    <source>
        <strain evidence="2 3">DSM 45300</strain>
    </source>
</reference>
<dbReference type="Pfam" id="PF01636">
    <property type="entry name" value="APH"/>
    <property type="match status" value="1"/>
</dbReference>
<dbReference type="InterPro" id="IPR002575">
    <property type="entry name" value="Aminoglycoside_PTrfase"/>
</dbReference>
<dbReference type="Proteomes" id="UP000586918">
    <property type="component" value="Unassembled WGS sequence"/>
</dbReference>
<dbReference type="GO" id="GO:0016740">
    <property type="term" value="F:transferase activity"/>
    <property type="evidence" value="ECO:0007669"/>
    <property type="project" value="UniProtKB-KW"/>
</dbReference>
<name>A0A848DMW5_9PSEU</name>
<dbReference type="PANTHER" id="PTHR21310:SF15">
    <property type="entry name" value="AMINOGLYCOSIDE PHOSPHOTRANSFERASE DOMAIN-CONTAINING PROTEIN"/>
    <property type="match status" value="1"/>
</dbReference>
<dbReference type="Gene3D" id="3.90.1200.10">
    <property type="match status" value="1"/>
</dbReference>
<dbReference type="AlphaFoldDB" id="A0A848DMW5"/>
<feature type="domain" description="Aminoglycoside phosphotransferase" evidence="1">
    <location>
        <begin position="25"/>
        <end position="222"/>
    </location>
</feature>
<dbReference type="RefSeq" id="WP_169414457.1">
    <property type="nucleotide sequence ID" value="NZ_JAAXKZ010000081.1"/>
</dbReference>
<keyword evidence="2" id="KW-0808">Transferase</keyword>
<dbReference type="EMBL" id="JAAXKZ010000081">
    <property type="protein sequence ID" value="NMH93771.1"/>
    <property type="molecule type" value="Genomic_DNA"/>
</dbReference>
<keyword evidence="3" id="KW-1185">Reference proteome</keyword>
<evidence type="ECO:0000313" key="2">
    <source>
        <dbReference type="EMBL" id="NMH93771.1"/>
    </source>
</evidence>
<dbReference type="InterPro" id="IPR051678">
    <property type="entry name" value="AGP_Transferase"/>
</dbReference>
<dbReference type="SUPFAM" id="SSF56112">
    <property type="entry name" value="Protein kinase-like (PK-like)"/>
    <property type="match status" value="1"/>
</dbReference>
<comment type="caution">
    <text evidence="2">The sequence shown here is derived from an EMBL/GenBank/DDBJ whole genome shotgun (WGS) entry which is preliminary data.</text>
</comment>
<proteinExistence type="predicted"/>
<dbReference type="Gene3D" id="3.30.200.20">
    <property type="entry name" value="Phosphorylase Kinase, domain 1"/>
    <property type="match status" value="1"/>
</dbReference>
<evidence type="ECO:0000313" key="3">
    <source>
        <dbReference type="Proteomes" id="UP000586918"/>
    </source>
</evidence>
<evidence type="ECO:0000259" key="1">
    <source>
        <dbReference type="Pfam" id="PF01636"/>
    </source>
</evidence>
<organism evidence="2 3">
    <name type="scientific">Pseudonocardia bannensis</name>
    <dbReference type="NCBI Taxonomy" id="630973"/>
    <lineage>
        <taxon>Bacteria</taxon>
        <taxon>Bacillati</taxon>
        <taxon>Actinomycetota</taxon>
        <taxon>Actinomycetes</taxon>
        <taxon>Pseudonocardiales</taxon>
        <taxon>Pseudonocardiaceae</taxon>
        <taxon>Pseudonocardia</taxon>
    </lineage>
</organism>
<sequence length="264" mass="28044">MGNLAQERAARALRRHAPELAGARIRELGRGLDHVVLVAGDLVLRVADRPGVVREARLLEIVAPRVPLPVPRPRFADAAAGVLAYRLLPGRPLLGRAAAPGTAARLGRFLRALHAVDVAAVAGLVPVEDADPGEWLADLDGPPELLRVVHASVPKPSGRRVLAHADLGAEHLLDDGGGVTGVIDWSDAAVTDPALDFARLYRDFGPGFLAEALRVYGGLDDDALPRITFFARCAALEDLAYGQASGRTGYAEAALRSITWLFPR</sequence>
<accession>A0A848DMW5</accession>
<dbReference type="PANTHER" id="PTHR21310">
    <property type="entry name" value="AMINOGLYCOSIDE PHOSPHOTRANSFERASE-RELATED-RELATED"/>
    <property type="match status" value="1"/>
</dbReference>
<gene>
    <name evidence="2" type="ORF">HF519_19760</name>
</gene>
<dbReference type="InterPro" id="IPR011009">
    <property type="entry name" value="Kinase-like_dom_sf"/>
</dbReference>